<comment type="caution">
    <text evidence="3">The sequence shown here is derived from an EMBL/GenBank/DDBJ whole genome shotgun (WGS) entry which is preliminary data.</text>
</comment>
<proteinExistence type="predicted"/>
<organism evidence="3 4">
    <name type="scientific">Ponticoccus litoralis</name>
    <dbReference type="NCBI Taxonomy" id="422297"/>
    <lineage>
        <taxon>Bacteria</taxon>
        <taxon>Pseudomonadati</taxon>
        <taxon>Pseudomonadota</taxon>
        <taxon>Alphaproteobacteria</taxon>
        <taxon>Rhodobacterales</taxon>
        <taxon>Roseobacteraceae</taxon>
        <taxon>Ponticoccus</taxon>
    </lineage>
</organism>
<accession>A0AAW9SNR4</accession>
<keyword evidence="3" id="KW-0540">Nuclease</keyword>
<evidence type="ECO:0000259" key="2">
    <source>
        <dbReference type="Pfam" id="PF00149"/>
    </source>
</evidence>
<gene>
    <name evidence="3" type="ORF">ABFB10_02795</name>
</gene>
<dbReference type="PANTHER" id="PTHR30337">
    <property type="entry name" value="COMPONENT OF ATP-DEPENDENT DSDNA EXONUCLEASE"/>
    <property type="match status" value="1"/>
</dbReference>
<dbReference type="InterPro" id="IPR041796">
    <property type="entry name" value="Mre11_N"/>
</dbReference>
<protein>
    <submittedName>
        <fullName evidence="3">DNA repair exonuclease</fullName>
        <ecNumber evidence="3">3.1.-.-</ecNumber>
    </submittedName>
</protein>
<name>A0AAW9SNR4_9RHOB</name>
<dbReference type="RefSeq" id="WP_347165287.1">
    <property type="nucleotide sequence ID" value="NZ_JBDNCH010000002.1"/>
</dbReference>
<reference evidence="3 4" key="1">
    <citation type="submission" date="2024-05" db="EMBL/GenBank/DDBJ databases">
        <title>Genome sequence of Ponticoccus litoralis KCCM 90028.</title>
        <authorList>
            <person name="Kim J.M."/>
            <person name="Lee J.K."/>
            <person name="Choi B.J."/>
            <person name="Bayburt H."/>
            <person name="Baek J.H."/>
            <person name="Jeon C.O."/>
        </authorList>
    </citation>
    <scope>NUCLEOTIDE SEQUENCE [LARGE SCALE GENOMIC DNA]</scope>
    <source>
        <strain evidence="3 4">KCCM 90028</strain>
    </source>
</reference>
<dbReference type="Gene3D" id="3.60.21.10">
    <property type="match status" value="1"/>
</dbReference>
<keyword evidence="4" id="KW-1185">Reference proteome</keyword>
<dbReference type="SUPFAM" id="SSF56300">
    <property type="entry name" value="Metallo-dependent phosphatases"/>
    <property type="match status" value="1"/>
</dbReference>
<keyword evidence="3" id="KW-0269">Exonuclease</keyword>
<dbReference type="InterPro" id="IPR004843">
    <property type="entry name" value="Calcineurin-like_PHP"/>
</dbReference>
<dbReference type="EC" id="3.1.-.-" evidence="3"/>
<dbReference type="Pfam" id="PF00149">
    <property type="entry name" value="Metallophos"/>
    <property type="match status" value="1"/>
</dbReference>
<evidence type="ECO:0000313" key="3">
    <source>
        <dbReference type="EMBL" id="MEN9060123.1"/>
    </source>
</evidence>
<keyword evidence="1 3" id="KW-0378">Hydrolase</keyword>
<sequence>MITLLHTADLHLDSPLKSPALRDEALQRAVATATRTALARMVELAIEEGVTALLIAGDLFDGEARSAKTAAFVTAQCDRLAAAGIRVFLIKGNHDAENPITGDLVLPENVHVFDGRGGKVQLAEDLWIHGVSFSGRHAPDSLLPKFPAPVPGAVNIALLHTSLSGAAGHDPYAPCTVPQLQAAGFDYWALGHVHKRTVHSESPRIVMPGMPQGRDMGETGAKSVTLLQIDAGRITTAERPLSVVDFERIAVDVTGLEDATDLRAALRARLATVADGLRADQAILRVTLTGETPLRWPLLRDRETWAEALTDMAAETGRLWIDRLELDLTEPASTGSATAAGELAALMQEILAEEGFLAAARAEVDEVLAQLPPSERRALLPSEEAAPALAERLVREGAEIVIARLKTGGA</sequence>
<dbReference type="InterPro" id="IPR029052">
    <property type="entry name" value="Metallo-depent_PP-like"/>
</dbReference>
<dbReference type="CDD" id="cd00840">
    <property type="entry name" value="MPP_Mre11_N"/>
    <property type="match status" value="1"/>
</dbReference>
<feature type="domain" description="Calcineurin-like phosphoesterase" evidence="2">
    <location>
        <begin position="3"/>
        <end position="195"/>
    </location>
</feature>
<evidence type="ECO:0000313" key="4">
    <source>
        <dbReference type="Proteomes" id="UP001428774"/>
    </source>
</evidence>
<dbReference type="InterPro" id="IPR050535">
    <property type="entry name" value="DNA_Repair-Maintenance_Comp"/>
</dbReference>
<dbReference type="InterPro" id="IPR014576">
    <property type="entry name" value="Pesterase_YhaO"/>
</dbReference>
<dbReference type="PIRSF" id="PIRSF033091">
    <property type="entry name" value="Pesterase_YhaO"/>
    <property type="match status" value="1"/>
</dbReference>
<dbReference type="AlphaFoldDB" id="A0AAW9SNR4"/>
<dbReference type="EMBL" id="JBDNCH010000002">
    <property type="protein sequence ID" value="MEN9060123.1"/>
    <property type="molecule type" value="Genomic_DNA"/>
</dbReference>
<dbReference type="GO" id="GO:0004527">
    <property type="term" value="F:exonuclease activity"/>
    <property type="evidence" value="ECO:0007669"/>
    <property type="project" value="UniProtKB-KW"/>
</dbReference>
<dbReference type="PANTHER" id="PTHR30337:SF7">
    <property type="entry name" value="PHOSPHOESTERASE"/>
    <property type="match status" value="1"/>
</dbReference>
<dbReference type="Proteomes" id="UP001428774">
    <property type="component" value="Unassembled WGS sequence"/>
</dbReference>
<evidence type="ECO:0000256" key="1">
    <source>
        <dbReference type="ARBA" id="ARBA00022801"/>
    </source>
</evidence>